<sequence length="252" mass="29635">MFILSIRSKRWNIAMQHIYFAEKPANIRKPMKLVYHTHSLVPSRKLAKSETVHIQLTDNERTMYTALSKNNQKMLRRAQQEAYQIFLYEEPSQENLRAFQRFYNDFAKRKKIEQINKVQMESISLLNNRGALFLSEVRSICGQTLCYRLDIVHAKKAMSYYVATCHPLLMPADLKRPIRYANRFLLWHNLLHLKQQGCLLYDMGELTNVATIRKFKLSFGGQVVDVYSGFIAQSKISALLLSVQKWRKQQSR</sequence>
<dbReference type="InterPro" id="IPR050644">
    <property type="entry name" value="PG_Glycine_Bridge_Synth"/>
</dbReference>
<evidence type="ECO:0000313" key="2">
    <source>
        <dbReference type="Proteomes" id="UP001549363"/>
    </source>
</evidence>
<accession>A0ABV2PL81</accession>
<proteinExistence type="predicted"/>
<evidence type="ECO:0008006" key="3">
    <source>
        <dbReference type="Google" id="ProtNLM"/>
    </source>
</evidence>
<name>A0ABV2PL81_9BACI</name>
<organism evidence="1 2">
    <name type="scientific">Lysinibacillus parviboronicapiens</name>
    <dbReference type="NCBI Taxonomy" id="436516"/>
    <lineage>
        <taxon>Bacteria</taxon>
        <taxon>Bacillati</taxon>
        <taxon>Bacillota</taxon>
        <taxon>Bacilli</taxon>
        <taxon>Bacillales</taxon>
        <taxon>Bacillaceae</taxon>
        <taxon>Lysinibacillus</taxon>
    </lineage>
</organism>
<evidence type="ECO:0000313" key="1">
    <source>
        <dbReference type="EMBL" id="MET4561424.1"/>
    </source>
</evidence>
<gene>
    <name evidence="1" type="ORF">ABIA69_002592</name>
</gene>
<dbReference type="InterPro" id="IPR016181">
    <property type="entry name" value="Acyl_CoA_acyltransferase"/>
</dbReference>
<dbReference type="EMBL" id="JBEPSB010000011">
    <property type="protein sequence ID" value="MET4561424.1"/>
    <property type="molecule type" value="Genomic_DNA"/>
</dbReference>
<protein>
    <recommendedName>
        <fullName evidence="3">BioF2-like acetyltransferase domain-containing protein</fullName>
    </recommendedName>
</protein>
<dbReference type="SUPFAM" id="SSF55729">
    <property type="entry name" value="Acyl-CoA N-acyltransferases (Nat)"/>
    <property type="match status" value="1"/>
</dbReference>
<dbReference type="PANTHER" id="PTHR36174">
    <property type="entry name" value="LIPID II:GLYCINE GLYCYLTRANSFERASE"/>
    <property type="match status" value="1"/>
</dbReference>
<keyword evidence="2" id="KW-1185">Reference proteome</keyword>
<dbReference type="PANTHER" id="PTHR36174:SF1">
    <property type="entry name" value="LIPID II:GLYCINE GLYCYLTRANSFERASE"/>
    <property type="match status" value="1"/>
</dbReference>
<reference evidence="1 2" key="1">
    <citation type="submission" date="2024-06" db="EMBL/GenBank/DDBJ databases">
        <title>Sorghum-associated microbial communities from plants grown in Nebraska, USA.</title>
        <authorList>
            <person name="Schachtman D."/>
        </authorList>
    </citation>
    <scope>NUCLEOTIDE SEQUENCE [LARGE SCALE GENOMIC DNA]</scope>
    <source>
        <strain evidence="1 2">736</strain>
    </source>
</reference>
<dbReference type="Proteomes" id="UP001549363">
    <property type="component" value="Unassembled WGS sequence"/>
</dbReference>
<dbReference type="RefSeq" id="WP_354472012.1">
    <property type="nucleotide sequence ID" value="NZ_JBEPSB010000011.1"/>
</dbReference>
<dbReference type="Gene3D" id="3.40.630.30">
    <property type="match status" value="1"/>
</dbReference>
<comment type="caution">
    <text evidence="1">The sequence shown here is derived from an EMBL/GenBank/DDBJ whole genome shotgun (WGS) entry which is preliminary data.</text>
</comment>